<accession>A0ABQ8V6K7</accession>
<protein>
    <recommendedName>
        <fullName evidence="1">MJ1316 RNA cyclic group end recognition domain-containing protein</fullName>
    </recommendedName>
</protein>
<reference evidence="2" key="1">
    <citation type="submission" date="2022-08" db="EMBL/GenBank/DDBJ databases">
        <title>A Global Phylogenomic Analysis of the Shiitake Genus Lentinula.</title>
        <authorList>
            <consortium name="DOE Joint Genome Institute"/>
            <person name="Sierra-Patev S."/>
            <person name="Min B."/>
            <person name="Naranjo-Ortiz M."/>
            <person name="Looney B."/>
            <person name="Konkel Z."/>
            <person name="Slot J.C."/>
            <person name="Sakamoto Y."/>
            <person name="Steenwyk J.L."/>
            <person name="Rokas A."/>
            <person name="Carro J."/>
            <person name="Camarero S."/>
            <person name="Ferreira P."/>
            <person name="Molpeceres G."/>
            <person name="Ruiz-Duenas F.J."/>
            <person name="Serrano A."/>
            <person name="Henrissat B."/>
            <person name="Drula E."/>
            <person name="Hughes K.W."/>
            <person name="Mata J.L."/>
            <person name="Ishikawa N.K."/>
            <person name="Vargas-Isla R."/>
            <person name="Ushijima S."/>
            <person name="Smith C.A."/>
            <person name="Ahrendt S."/>
            <person name="Andreopoulos W."/>
            <person name="He G."/>
            <person name="Labutti K."/>
            <person name="Lipzen A."/>
            <person name="Ng V."/>
            <person name="Riley R."/>
            <person name="Sandor L."/>
            <person name="Barry K."/>
            <person name="Martinez A.T."/>
            <person name="Xiao Y."/>
            <person name="Gibbons J.G."/>
            <person name="Terashima K."/>
            <person name="Grigoriev I.V."/>
            <person name="Hibbett D.S."/>
        </authorList>
    </citation>
    <scope>NUCLEOTIDE SEQUENCE</scope>
    <source>
        <strain evidence="2">RHP3577 ss4</strain>
    </source>
</reference>
<evidence type="ECO:0000313" key="3">
    <source>
        <dbReference type="Proteomes" id="UP001150217"/>
    </source>
</evidence>
<sequence>MAMILQTMLKIPFPRKKATASSKANETTHIPAPTTLRTSAEALIRLLWDPVIGKHGGDEYAVGYEDRFLSIKDWRLNSLSLNCLYFKRASDGEIMWDKRKRIDVVFGSSGVGAG</sequence>
<proteinExistence type="predicted"/>
<dbReference type="InterPro" id="IPR040459">
    <property type="entry name" value="MJ1316"/>
</dbReference>
<keyword evidence="3" id="KW-1185">Reference proteome</keyword>
<name>A0ABQ8V6K7_9AGAR</name>
<evidence type="ECO:0000313" key="2">
    <source>
        <dbReference type="EMBL" id="KAJ4476830.1"/>
    </source>
</evidence>
<dbReference type="EMBL" id="JANVFT010000069">
    <property type="protein sequence ID" value="KAJ4476830.1"/>
    <property type="molecule type" value="Genomic_DNA"/>
</dbReference>
<comment type="caution">
    <text evidence="2">The sequence shown here is derived from an EMBL/GenBank/DDBJ whole genome shotgun (WGS) entry which is preliminary data.</text>
</comment>
<evidence type="ECO:0000259" key="1">
    <source>
        <dbReference type="Pfam" id="PF04457"/>
    </source>
</evidence>
<feature type="domain" description="MJ1316 RNA cyclic group end recognition" evidence="1">
    <location>
        <begin position="36"/>
        <end position="98"/>
    </location>
</feature>
<organism evidence="2 3">
    <name type="scientific">Lentinula lateritia</name>
    <dbReference type="NCBI Taxonomy" id="40482"/>
    <lineage>
        <taxon>Eukaryota</taxon>
        <taxon>Fungi</taxon>
        <taxon>Dikarya</taxon>
        <taxon>Basidiomycota</taxon>
        <taxon>Agaricomycotina</taxon>
        <taxon>Agaricomycetes</taxon>
        <taxon>Agaricomycetidae</taxon>
        <taxon>Agaricales</taxon>
        <taxon>Marasmiineae</taxon>
        <taxon>Omphalotaceae</taxon>
        <taxon>Lentinula</taxon>
    </lineage>
</organism>
<dbReference type="Pfam" id="PF04457">
    <property type="entry name" value="MJ1316"/>
    <property type="match status" value="1"/>
</dbReference>
<gene>
    <name evidence="2" type="ORF">C8R41DRAFT_923256</name>
</gene>
<dbReference type="Proteomes" id="UP001150217">
    <property type="component" value="Unassembled WGS sequence"/>
</dbReference>